<dbReference type="SUPFAM" id="SSF51735">
    <property type="entry name" value="NAD(P)-binding Rossmann-fold domains"/>
    <property type="match status" value="1"/>
</dbReference>
<gene>
    <name evidence="1" type="ORF">BJP25_20645</name>
</gene>
<dbReference type="EMBL" id="MKQR01000016">
    <property type="protein sequence ID" value="OLR92483.1"/>
    <property type="molecule type" value="Genomic_DNA"/>
</dbReference>
<organism evidence="1 2">
    <name type="scientific">Actinokineospora bangkokensis</name>
    <dbReference type="NCBI Taxonomy" id="1193682"/>
    <lineage>
        <taxon>Bacteria</taxon>
        <taxon>Bacillati</taxon>
        <taxon>Actinomycetota</taxon>
        <taxon>Actinomycetes</taxon>
        <taxon>Pseudonocardiales</taxon>
        <taxon>Pseudonocardiaceae</taxon>
        <taxon>Actinokineospora</taxon>
    </lineage>
</organism>
<dbReference type="RefSeq" id="WP_075975626.1">
    <property type="nucleotide sequence ID" value="NZ_MKQR01000016.1"/>
</dbReference>
<evidence type="ECO:0000313" key="2">
    <source>
        <dbReference type="Proteomes" id="UP000186040"/>
    </source>
</evidence>
<dbReference type="Proteomes" id="UP000186040">
    <property type="component" value="Unassembled WGS sequence"/>
</dbReference>
<proteinExistence type="predicted"/>
<reference evidence="1 2" key="1">
    <citation type="submission" date="2016-10" db="EMBL/GenBank/DDBJ databases">
        <title>The Draft Genome Sequence of Actinokineospora bangkokensis 44EHWT reveals the biosynthetic pathway of antifungal compounds Thailandins with unusual extender unit butylmalonyl-CoA.</title>
        <authorList>
            <person name="Greule A."/>
            <person name="Intra B."/>
            <person name="Flemming S."/>
            <person name="Rommel M.G."/>
            <person name="Panbangred W."/>
            <person name="Bechthold A."/>
        </authorList>
    </citation>
    <scope>NUCLEOTIDE SEQUENCE [LARGE SCALE GENOMIC DNA]</scope>
    <source>
        <strain evidence="1 2">44EHW</strain>
    </source>
</reference>
<evidence type="ECO:0000313" key="1">
    <source>
        <dbReference type="EMBL" id="OLR92483.1"/>
    </source>
</evidence>
<dbReference type="AlphaFoldDB" id="A0A1Q9LKF4"/>
<dbReference type="STRING" id="1193682.BJP25_20645"/>
<comment type="caution">
    <text evidence="1">The sequence shown here is derived from an EMBL/GenBank/DDBJ whole genome shotgun (WGS) entry which is preliminary data.</text>
</comment>
<dbReference type="Gene3D" id="3.40.50.720">
    <property type="entry name" value="NAD(P)-binding Rossmann-like Domain"/>
    <property type="match status" value="1"/>
</dbReference>
<evidence type="ECO:0008006" key="3">
    <source>
        <dbReference type="Google" id="ProtNLM"/>
    </source>
</evidence>
<sequence>MGAPILPLGVEELSAATAVADLVGVLSAALAGRAPVPACRVRPWTGPPAGDDAAVDPTPVDLDPAVLDPAGQDGDGLLLVEDDDARFLVPAAGLRAVHAAALATLAARELVAPGPVRAVVLGTGAVLRPQLTMIVRRLPTVRHITVHPAGARIDPGALAEVDLTSVTLSVAEDVGAAVEGARLVFAHDGAWVVPADRLAPGALVVRAGACPVRAAAAAVDQRFTDDPAAAGDAVRLADVLTGAHPGRATADAVVLVDLVGAAGLDLVACVLHGAARERGFGAGGVRCAGTGCGT</sequence>
<dbReference type="InterPro" id="IPR036291">
    <property type="entry name" value="NAD(P)-bd_dom_sf"/>
</dbReference>
<name>A0A1Q9LKF4_9PSEU</name>
<keyword evidence="2" id="KW-1185">Reference proteome</keyword>
<protein>
    <recommendedName>
        <fullName evidence="3">Ornithine cyclodeaminase</fullName>
    </recommendedName>
</protein>
<accession>A0A1Q9LKF4</accession>